<gene>
    <name evidence="1" type="ORF">DIZ78_02225</name>
</gene>
<organism evidence="1 2">
    <name type="scientific">endosymbiont of Escarpia spicata</name>
    <dbReference type="NCBI Taxonomy" id="2200908"/>
    <lineage>
        <taxon>Bacteria</taxon>
        <taxon>Pseudomonadati</taxon>
        <taxon>Pseudomonadota</taxon>
        <taxon>Gammaproteobacteria</taxon>
        <taxon>sulfur-oxidizing symbionts</taxon>
    </lineage>
</organism>
<name>A0A370DV12_9GAMM</name>
<evidence type="ECO:0000313" key="1">
    <source>
        <dbReference type="EMBL" id="RDH88219.1"/>
    </source>
</evidence>
<proteinExistence type="predicted"/>
<protein>
    <submittedName>
        <fullName evidence="1">Uncharacterized protein</fullName>
    </submittedName>
</protein>
<comment type="caution">
    <text evidence="1">The sequence shown here is derived from an EMBL/GenBank/DDBJ whole genome shotgun (WGS) entry which is preliminary data.</text>
</comment>
<dbReference type="EMBL" id="QFXE01000002">
    <property type="protein sequence ID" value="RDH88219.1"/>
    <property type="molecule type" value="Genomic_DNA"/>
</dbReference>
<sequence>MTMTVQQNSKMSRNEKIDRFQTVIDQVSPPKTLHERLILKTYKLLLQKELNMGEDLSDLHKCF</sequence>
<dbReference type="AlphaFoldDB" id="A0A370DV12"/>
<evidence type="ECO:0000313" key="2">
    <source>
        <dbReference type="Proteomes" id="UP000254771"/>
    </source>
</evidence>
<keyword evidence="2" id="KW-1185">Reference proteome</keyword>
<reference evidence="1 2" key="1">
    <citation type="journal article" date="2018" name="ISME J.">
        <title>Endosymbiont genomes yield clues of tubeworm success.</title>
        <authorList>
            <person name="Li Y."/>
            <person name="Liles M.R."/>
            <person name="Halanych K.M."/>
        </authorList>
    </citation>
    <scope>NUCLEOTIDE SEQUENCE [LARGE SCALE GENOMIC DNA]</scope>
    <source>
        <strain evidence="1">A1462</strain>
    </source>
</reference>
<accession>A0A370DV12</accession>
<dbReference type="Proteomes" id="UP000254771">
    <property type="component" value="Unassembled WGS sequence"/>
</dbReference>